<sequence length="41" mass="4487">MRAALEITNAKAAKCDAGIAIARHSFVSLVHVREPLRFPLL</sequence>
<name>A0A6J4TZ75_9SPHN</name>
<proteinExistence type="predicted"/>
<dbReference type="AlphaFoldDB" id="A0A6J4TZ75"/>
<protein>
    <submittedName>
        <fullName evidence="1">Uncharacterized protein</fullName>
    </submittedName>
</protein>
<evidence type="ECO:0000313" key="1">
    <source>
        <dbReference type="EMBL" id="CAA9534211.1"/>
    </source>
</evidence>
<accession>A0A6J4TZ75</accession>
<organism evidence="1">
    <name type="scientific">uncultured Sphingosinicella sp</name>
    <dbReference type="NCBI Taxonomy" id="478748"/>
    <lineage>
        <taxon>Bacteria</taxon>
        <taxon>Pseudomonadati</taxon>
        <taxon>Pseudomonadota</taxon>
        <taxon>Alphaproteobacteria</taxon>
        <taxon>Sphingomonadales</taxon>
        <taxon>Sphingosinicellaceae</taxon>
        <taxon>Sphingosinicella</taxon>
        <taxon>environmental samples</taxon>
    </lineage>
</organism>
<reference evidence="1" key="1">
    <citation type="submission" date="2020-02" db="EMBL/GenBank/DDBJ databases">
        <authorList>
            <person name="Meier V. D."/>
        </authorList>
    </citation>
    <scope>NUCLEOTIDE SEQUENCE</scope>
    <source>
        <strain evidence="1">AVDCRST_MAG23</strain>
    </source>
</reference>
<dbReference type="EMBL" id="CADCWD010000051">
    <property type="protein sequence ID" value="CAA9534211.1"/>
    <property type="molecule type" value="Genomic_DNA"/>
</dbReference>
<gene>
    <name evidence="1" type="ORF">AVDCRST_MAG23-1308</name>
</gene>